<sequence>MSSIHFILKGGFQAKKKRIIIKRYCSTTDPSLIFFTLWIKAKNMQACTFYERSTCIKARHTTDRVVCFRHHP</sequence>
<protein>
    <submittedName>
        <fullName evidence="1">Uncharacterized protein</fullName>
    </submittedName>
</protein>
<dbReference type="AlphaFoldDB" id="A0AAV6YXI5"/>
<proteinExistence type="predicted"/>
<comment type="caution">
    <text evidence="1">The sequence shown here is derived from an EMBL/GenBank/DDBJ whole genome shotgun (WGS) entry which is preliminary data.</text>
</comment>
<accession>A0AAV6YXI5</accession>
<evidence type="ECO:0000313" key="1">
    <source>
        <dbReference type="EMBL" id="KAG8542014.1"/>
    </source>
</evidence>
<gene>
    <name evidence="1" type="ORF">GDO81_027695</name>
</gene>
<organism evidence="1 2">
    <name type="scientific">Engystomops pustulosus</name>
    <name type="common">Tungara frog</name>
    <name type="synonym">Physalaemus pustulosus</name>
    <dbReference type="NCBI Taxonomy" id="76066"/>
    <lineage>
        <taxon>Eukaryota</taxon>
        <taxon>Metazoa</taxon>
        <taxon>Chordata</taxon>
        <taxon>Craniata</taxon>
        <taxon>Vertebrata</taxon>
        <taxon>Euteleostomi</taxon>
        <taxon>Amphibia</taxon>
        <taxon>Batrachia</taxon>
        <taxon>Anura</taxon>
        <taxon>Neobatrachia</taxon>
        <taxon>Hyloidea</taxon>
        <taxon>Leptodactylidae</taxon>
        <taxon>Leiuperinae</taxon>
        <taxon>Engystomops</taxon>
    </lineage>
</organism>
<reference evidence="1" key="1">
    <citation type="thesis" date="2020" institute="ProQuest LLC" country="789 East Eisenhower Parkway, Ann Arbor, MI, USA">
        <title>Comparative Genomics and Chromosome Evolution.</title>
        <authorList>
            <person name="Mudd A.B."/>
        </authorList>
    </citation>
    <scope>NUCLEOTIDE SEQUENCE</scope>
    <source>
        <strain evidence="1">237g6f4</strain>
        <tissue evidence="1">Blood</tissue>
    </source>
</reference>
<keyword evidence="2" id="KW-1185">Reference proteome</keyword>
<dbReference type="Proteomes" id="UP000824782">
    <property type="component" value="Unassembled WGS sequence"/>
</dbReference>
<name>A0AAV6YXI5_ENGPU</name>
<dbReference type="EMBL" id="WNYA01005926">
    <property type="protein sequence ID" value="KAG8542014.1"/>
    <property type="molecule type" value="Genomic_DNA"/>
</dbReference>
<evidence type="ECO:0000313" key="2">
    <source>
        <dbReference type="Proteomes" id="UP000824782"/>
    </source>
</evidence>